<dbReference type="InterPro" id="IPR050155">
    <property type="entry name" value="HAD-like_hydrolase_sf"/>
</dbReference>
<dbReference type="SUPFAM" id="SSF56784">
    <property type="entry name" value="HAD-like"/>
    <property type="match status" value="1"/>
</dbReference>
<dbReference type="InterPro" id="IPR023198">
    <property type="entry name" value="PGP-like_dom2"/>
</dbReference>
<dbReference type="Gene3D" id="3.40.50.1000">
    <property type="entry name" value="HAD superfamily/HAD-like"/>
    <property type="match status" value="1"/>
</dbReference>
<dbReference type="RefSeq" id="WP_079567777.1">
    <property type="nucleotide sequence ID" value="NZ_LT670818.1"/>
</dbReference>
<dbReference type="Pfam" id="PF13419">
    <property type="entry name" value="HAD_2"/>
    <property type="match status" value="1"/>
</dbReference>
<gene>
    <name evidence="1" type="ORF">SAMN05444169_4442</name>
</gene>
<sequence length="226" mass="24382">MAPPCSVLLDLDGTLIDSQPGILASCHAALRTLGHEPSEILDIKRVIGPPLEDVMQFLLQPYGDDRIAEAVLAFRQHYGESGLLGSEPYPGIGNSLREMQQGGLRLYLATSKREAFARRILEHLELAAYFDGIHGSVPGGELDHKPELLAHILSEHHISPARSLMVGDRRYDISGAHAVGMRGLGVLWGYGTRDELEGAGADQLVESSVDLACTVLAMVSGKRPLS</sequence>
<dbReference type="SFLD" id="SFLDG01129">
    <property type="entry name" value="C1.5:_HAD__Beta-PGM__Phosphata"/>
    <property type="match status" value="1"/>
</dbReference>
<dbReference type="AlphaFoldDB" id="A0A1M5N6C5"/>
<organism evidence="1 2">
    <name type="scientific">Bradyrhizobium erythrophlei</name>
    <dbReference type="NCBI Taxonomy" id="1437360"/>
    <lineage>
        <taxon>Bacteria</taxon>
        <taxon>Pseudomonadati</taxon>
        <taxon>Pseudomonadota</taxon>
        <taxon>Alphaproteobacteria</taxon>
        <taxon>Hyphomicrobiales</taxon>
        <taxon>Nitrobacteraceae</taxon>
        <taxon>Bradyrhizobium</taxon>
    </lineage>
</organism>
<dbReference type="InterPro" id="IPR036412">
    <property type="entry name" value="HAD-like_sf"/>
</dbReference>
<evidence type="ECO:0000313" key="2">
    <source>
        <dbReference type="Proteomes" id="UP000190675"/>
    </source>
</evidence>
<dbReference type="FunFam" id="3.40.50.1000:FF:000022">
    <property type="entry name" value="Phosphoglycolate phosphatase"/>
    <property type="match status" value="1"/>
</dbReference>
<dbReference type="Gene3D" id="1.10.150.240">
    <property type="entry name" value="Putative phosphatase, domain 2"/>
    <property type="match status" value="1"/>
</dbReference>
<dbReference type="OrthoDB" id="9782449at2"/>
<dbReference type="PANTHER" id="PTHR43434">
    <property type="entry name" value="PHOSPHOGLYCOLATE PHOSPHATASE"/>
    <property type="match status" value="1"/>
</dbReference>
<evidence type="ECO:0000313" key="1">
    <source>
        <dbReference type="EMBL" id="SHG85061.1"/>
    </source>
</evidence>
<dbReference type="PANTHER" id="PTHR43434:SF20">
    <property type="entry name" value="5'-NUCLEOTIDASE"/>
    <property type="match status" value="1"/>
</dbReference>
<dbReference type="EMBL" id="LT670818">
    <property type="protein sequence ID" value="SHG85061.1"/>
    <property type="molecule type" value="Genomic_DNA"/>
</dbReference>
<proteinExistence type="predicted"/>
<dbReference type="GO" id="GO:0004713">
    <property type="term" value="F:protein tyrosine kinase activity"/>
    <property type="evidence" value="ECO:0007669"/>
    <property type="project" value="TreeGrafter"/>
</dbReference>
<dbReference type="GO" id="GO:0005829">
    <property type="term" value="C:cytosol"/>
    <property type="evidence" value="ECO:0007669"/>
    <property type="project" value="TreeGrafter"/>
</dbReference>
<accession>A0A1M5N6C5</accession>
<dbReference type="GO" id="GO:0016791">
    <property type="term" value="F:phosphatase activity"/>
    <property type="evidence" value="ECO:0007669"/>
    <property type="project" value="UniProtKB-ARBA"/>
</dbReference>
<reference evidence="1 2" key="1">
    <citation type="submission" date="2016-11" db="EMBL/GenBank/DDBJ databases">
        <authorList>
            <person name="Jaros S."/>
            <person name="Januszkiewicz K."/>
            <person name="Wedrychowicz H."/>
        </authorList>
    </citation>
    <scope>NUCLEOTIDE SEQUENCE [LARGE SCALE GENOMIC DNA]</scope>
    <source>
        <strain evidence="1 2">GAS242</strain>
    </source>
</reference>
<dbReference type="InterPro" id="IPR023214">
    <property type="entry name" value="HAD_sf"/>
</dbReference>
<dbReference type="Proteomes" id="UP000190675">
    <property type="component" value="Chromosome I"/>
</dbReference>
<dbReference type="SFLD" id="SFLDS00003">
    <property type="entry name" value="Haloacid_Dehalogenase"/>
    <property type="match status" value="1"/>
</dbReference>
<protein>
    <submittedName>
        <fullName evidence="1">Phosphoglycolate phosphatase</fullName>
    </submittedName>
</protein>
<dbReference type="InterPro" id="IPR041492">
    <property type="entry name" value="HAD_2"/>
</dbReference>
<name>A0A1M5N6C5_9BRAD</name>